<dbReference type="PATRIC" id="fig|1280952.3.peg.2695"/>
<feature type="signal peptide" evidence="13">
    <location>
        <begin position="1"/>
        <end position="20"/>
    </location>
</feature>
<evidence type="ECO:0000256" key="6">
    <source>
        <dbReference type="ARBA" id="ARBA00023004"/>
    </source>
</evidence>
<dbReference type="OrthoDB" id="7313036at2"/>
<comment type="caution">
    <text evidence="16">The sequence shown here is derived from an EMBL/GenBank/DDBJ whole genome shotgun (WGS) entry which is preliminary data.</text>
</comment>
<dbReference type="STRING" id="1280952.HJA_13465"/>
<dbReference type="SUPFAM" id="SSF56935">
    <property type="entry name" value="Porins"/>
    <property type="match status" value="1"/>
</dbReference>
<comment type="subcellular location">
    <subcellularLocation>
        <location evidence="1 11">Cell outer membrane</location>
        <topology evidence="1 11">Multi-pass membrane protein</topology>
    </subcellularLocation>
</comment>
<dbReference type="PANTHER" id="PTHR32552">
    <property type="entry name" value="FERRICHROME IRON RECEPTOR-RELATED"/>
    <property type="match status" value="1"/>
</dbReference>
<evidence type="ECO:0000256" key="7">
    <source>
        <dbReference type="ARBA" id="ARBA00023065"/>
    </source>
</evidence>
<dbReference type="RefSeq" id="WP_051597701.1">
    <property type="nucleotide sequence ID" value="NZ_ARYJ01000009.1"/>
</dbReference>
<keyword evidence="13" id="KW-0732">Signal</keyword>
<feature type="domain" description="TonB-dependent receptor-like beta-barrel" evidence="14">
    <location>
        <begin position="251"/>
        <end position="764"/>
    </location>
</feature>
<keyword evidence="3 11" id="KW-1134">Transmembrane beta strand</keyword>
<dbReference type="Proteomes" id="UP000024816">
    <property type="component" value="Unassembled WGS sequence"/>
</dbReference>
<evidence type="ECO:0000256" key="8">
    <source>
        <dbReference type="ARBA" id="ARBA00023077"/>
    </source>
</evidence>
<proteinExistence type="inferred from homology"/>
<evidence type="ECO:0000256" key="2">
    <source>
        <dbReference type="ARBA" id="ARBA00022448"/>
    </source>
</evidence>
<evidence type="ECO:0000256" key="9">
    <source>
        <dbReference type="ARBA" id="ARBA00023136"/>
    </source>
</evidence>
<evidence type="ECO:0000256" key="13">
    <source>
        <dbReference type="SAM" id="SignalP"/>
    </source>
</evidence>
<sequence>MTSKLLMGASCLILSTAAPWATAIAQTESTDNSVAVQDTAPQDEDDVKVYEGIVVTATRRAEKLSEVPIAMSVFGDDSIDQTSVRELSEISEYIPNVSISGHNDFRSVITIRGVGSASRNIGFDSRVGVYVDGVYMGQSPAVNQELLDLERVEVLRGPQGMLFGKNTVAGAISLVTKKPTDEFYGKASVNVGNYNLRELQGMVNVPLAKNVAAKLSISKTDRDGYIDNITTGNDLDTKDVLAYRGQLRITPTDKLEINLAYDGLKTDNKILVGEPLTDTLGIQKVTIAPETRKVAFDFDPTEDRDVSGAMMDLTYKFDNGFTAKSITGYRDTEANYKNATDYAPVSMLYVEYGDKFEQLSQEFQLISPDDSTFTYMAGLYYYNQSADTNRDVFLGDDFLTAFIEPVVAPSVAPLLGLDPSNLTEAQLAFISSLAGFGPVGSKVINAGTVDTESFAAYFNGSYDFADRWTLGFGLRYSVEDKDVNWLLDGRNSGVFRIGSTNVAPGDTTTAPTPLINDRRDSFLSPAVSLSYAVTDQSNLYVKYSSGYKSGGFNLDFINEDELAANSGLEFGKETVDAYEIGLKNEFMNGRFTLNLAGFYSGYDDYQVNQFVDLGGGRTSIRITNAAKVITQGIEAEFNLQATDNFSLQGSAGYLDATFDSFPGGGTAGGDVSGNQLPGASKWSASLGGLYTRNLPSLGATLLTRLDMTYKDGFYTTVDNQKTTTLPSTQVVPYGYIDSVTLLNGRIGLQSDNGRYEVYLWGRNLTDEDYLIDDFRDFLGTIVNHPNIGRTYGAELVVNF</sequence>
<feature type="chain" id="PRO_5001572680" evidence="13">
    <location>
        <begin position="21"/>
        <end position="799"/>
    </location>
</feature>
<organism evidence="16 17">
    <name type="scientific">Hyphomonas jannaschiana VP2</name>
    <dbReference type="NCBI Taxonomy" id="1280952"/>
    <lineage>
        <taxon>Bacteria</taxon>
        <taxon>Pseudomonadati</taxon>
        <taxon>Pseudomonadota</taxon>
        <taxon>Alphaproteobacteria</taxon>
        <taxon>Hyphomonadales</taxon>
        <taxon>Hyphomonadaceae</taxon>
        <taxon>Hyphomonas</taxon>
    </lineage>
</organism>
<evidence type="ECO:0000256" key="10">
    <source>
        <dbReference type="ARBA" id="ARBA00023237"/>
    </source>
</evidence>
<keyword evidence="2 11" id="KW-0813">Transport</keyword>
<evidence type="ECO:0000259" key="14">
    <source>
        <dbReference type="Pfam" id="PF00593"/>
    </source>
</evidence>
<dbReference type="InterPro" id="IPR036942">
    <property type="entry name" value="Beta-barrel_TonB_sf"/>
</dbReference>
<keyword evidence="7" id="KW-0406">Ion transport</keyword>
<keyword evidence="16" id="KW-0675">Receptor</keyword>
<dbReference type="AlphaFoldDB" id="A0A059F9J9"/>
<evidence type="ECO:0000259" key="15">
    <source>
        <dbReference type="Pfam" id="PF07715"/>
    </source>
</evidence>
<evidence type="ECO:0000256" key="3">
    <source>
        <dbReference type="ARBA" id="ARBA00022452"/>
    </source>
</evidence>
<dbReference type="Pfam" id="PF00593">
    <property type="entry name" value="TonB_dep_Rec_b-barrel"/>
    <property type="match status" value="1"/>
</dbReference>
<feature type="domain" description="TonB-dependent receptor plug" evidence="15">
    <location>
        <begin position="64"/>
        <end position="171"/>
    </location>
</feature>
<dbReference type="GO" id="GO:0009279">
    <property type="term" value="C:cell outer membrane"/>
    <property type="evidence" value="ECO:0007669"/>
    <property type="project" value="UniProtKB-SubCell"/>
</dbReference>
<name>A0A059F9J9_9PROT</name>
<evidence type="ECO:0000256" key="5">
    <source>
        <dbReference type="ARBA" id="ARBA00022692"/>
    </source>
</evidence>
<evidence type="ECO:0000256" key="1">
    <source>
        <dbReference type="ARBA" id="ARBA00004571"/>
    </source>
</evidence>
<gene>
    <name evidence="16" type="ORF">HJA_13465</name>
</gene>
<keyword evidence="6" id="KW-0408">Iron</keyword>
<dbReference type="InterPro" id="IPR039426">
    <property type="entry name" value="TonB-dep_rcpt-like"/>
</dbReference>
<keyword evidence="8 12" id="KW-0798">TonB box</keyword>
<dbReference type="Pfam" id="PF07715">
    <property type="entry name" value="Plug"/>
    <property type="match status" value="1"/>
</dbReference>
<keyword evidence="5 11" id="KW-0812">Transmembrane</keyword>
<dbReference type="eggNOG" id="COG4774">
    <property type="taxonomic scope" value="Bacteria"/>
</dbReference>
<keyword evidence="10 11" id="KW-0998">Cell outer membrane</keyword>
<keyword evidence="17" id="KW-1185">Reference proteome</keyword>
<comment type="similarity">
    <text evidence="11 12">Belongs to the TonB-dependent receptor family.</text>
</comment>
<accession>A0A059F9J9</accession>
<evidence type="ECO:0000256" key="4">
    <source>
        <dbReference type="ARBA" id="ARBA00022496"/>
    </source>
</evidence>
<dbReference type="PANTHER" id="PTHR32552:SF81">
    <property type="entry name" value="TONB-DEPENDENT OUTER MEMBRANE RECEPTOR"/>
    <property type="match status" value="1"/>
</dbReference>
<evidence type="ECO:0000313" key="17">
    <source>
        <dbReference type="Proteomes" id="UP000024816"/>
    </source>
</evidence>
<evidence type="ECO:0000313" key="16">
    <source>
        <dbReference type="EMBL" id="KCZ87213.1"/>
    </source>
</evidence>
<keyword evidence="4" id="KW-0410">Iron transport</keyword>
<protein>
    <submittedName>
        <fullName evidence="16">TonB-dependent receptor</fullName>
    </submittedName>
</protein>
<dbReference type="CDD" id="cd01347">
    <property type="entry name" value="ligand_gated_channel"/>
    <property type="match status" value="1"/>
</dbReference>
<evidence type="ECO:0000256" key="11">
    <source>
        <dbReference type="PROSITE-ProRule" id="PRU01360"/>
    </source>
</evidence>
<dbReference type="InterPro" id="IPR000531">
    <property type="entry name" value="Beta-barrel_TonB"/>
</dbReference>
<dbReference type="InterPro" id="IPR012910">
    <property type="entry name" value="Plug_dom"/>
</dbReference>
<reference evidence="16 17" key="1">
    <citation type="journal article" date="2014" name="Antonie Van Leeuwenhoek">
        <title>Hyphomonas beringensis sp. nov. and Hyphomonas chukchiensis sp. nov., isolated from surface seawater of the Bering Sea and Chukchi Sea.</title>
        <authorList>
            <person name="Li C."/>
            <person name="Lai Q."/>
            <person name="Li G."/>
            <person name="Dong C."/>
            <person name="Wang J."/>
            <person name="Liao Y."/>
            <person name="Shao Z."/>
        </authorList>
    </citation>
    <scope>NUCLEOTIDE SEQUENCE [LARGE SCALE GENOMIC DNA]</scope>
    <source>
        <strain evidence="16 17">VP2</strain>
    </source>
</reference>
<evidence type="ECO:0000256" key="12">
    <source>
        <dbReference type="RuleBase" id="RU003357"/>
    </source>
</evidence>
<dbReference type="PROSITE" id="PS52016">
    <property type="entry name" value="TONB_DEPENDENT_REC_3"/>
    <property type="match status" value="1"/>
</dbReference>
<dbReference type="GO" id="GO:0006826">
    <property type="term" value="P:iron ion transport"/>
    <property type="evidence" value="ECO:0007669"/>
    <property type="project" value="UniProtKB-KW"/>
</dbReference>
<dbReference type="Gene3D" id="2.40.170.20">
    <property type="entry name" value="TonB-dependent receptor, beta-barrel domain"/>
    <property type="match status" value="2"/>
</dbReference>
<keyword evidence="9 11" id="KW-0472">Membrane</keyword>
<dbReference type="EMBL" id="ARYJ01000009">
    <property type="protein sequence ID" value="KCZ87213.1"/>
    <property type="molecule type" value="Genomic_DNA"/>
</dbReference>